<evidence type="ECO:0000313" key="3">
    <source>
        <dbReference type="Proteomes" id="UP001194469"/>
    </source>
</evidence>
<reference evidence="2 3" key="1">
    <citation type="submission" date="2019-08" db="EMBL/GenBank/DDBJ databases">
        <authorList>
            <person name="Luo N."/>
        </authorList>
    </citation>
    <scope>NUCLEOTIDE SEQUENCE [LARGE SCALE GENOMIC DNA]</scope>
    <source>
        <strain evidence="2 3">NCIMB 9442</strain>
    </source>
</reference>
<evidence type="ECO:0000256" key="1">
    <source>
        <dbReference type="SAM" id="MobiDB-lite"/>
    </source>
</evidence>
<feature type="compositionally biased region" description="Low complexity" evidence="1">
    <location>
        <begin position="109"/>
        <end position="135"/>
    </location>
</feature>
<dbReference type="RefSeq" id="WP_196608611.1">
    <property type="nucleotide sequence ID" value="NZ_VRYY01000112.1"/>
</dbReference>
<keyword evidence="3" id="KW-1185">Reference proteome</keyword>
<feature type="region of interest" description="Disordered" evidence="1">
    <location>
        <begin position="93"/>
        <end position="135"/>
    </location>
</feature>
<gene>
    <name evidence="2" type="ORF">FVW20_05345</name>
</gene>
<dbReference type="EMBL" id="VRYY01000112">
    <property type="protein sequence ID" value="MBG3876467.1"/>
    <property type="molecule type" value="Genomic_DNA"/>
</dbReference>
<organism evidence="2 3">
    <name type="scientific">Nitratidesulfovibrio oxamicus</name>
    <dbReference type="NCBI Taxonomy" id="32016"/>
    <lineage>
        <taxon>Bacteria</taxon>
        <taxon>Pseudomonadati</taxon>
        <taxon>Thermodesulfobacteriota</taxon>
        <taxon>Desulfovibrionia</taxon>
        <taxon>Desulfovibrionales</taxon>
        <taxon>Desulfovibrionaceae</taxon>
        <taxon>Nitratidesulfovibrio</taxon>
    </lineage>
</organism>
<comment type="caution">
    <text evidence="2">The sequence shown here is derived from an EMBL/GenBank/DDBJ whole genome shotgun (WGS) entry which is preliminary data.</text>
</comment>
<name>A0ABS0J212_9BACT</name>
<dbReference type="Proteomes" id="UP001194469">
    <property type="component" value="Unassembled WGS sequence"/>
</dbReference>
<proteinExistence type="predicted"/>
<accession>A0ABS0J212</accession>
<protein>
    <submittedName>
        <fullName evidence="2">Uncharacterized protein</fullName>
    </submittedName>
</protein>
<sequence>MDIGDATSSRGLAAYSRALTRDAGDALGLLSAKRTKTAFSLGPLTVSYETETAPTAQDAAVQAAGSLHRMRAFNFADSLQTQQLLAELTTRQSAPDGGFGAATPLGATPDAVAGGASPAPSALPGEASPTRTPAAGARAYARSASLVHGTPMIQTAV</sequence>
<evidence type="ECO:0000313" key="2">
    <source>
        <dbReference type="EMBL" id="MBG3876467.1"/>
    </source>
</evidence>